<dbReference type="KEGG" id="sedi:EBB79_21920"/>
<accession>A0A3T0N9I4</accession>
<dbReference type="AlphaFoldDB" id="A0A3T0N9I4"/>
<sequence length="69" mass="7935">MLARTLFEIGLPMWDRLTPRTCEDKVIQKQLKARDHDAFADLCSSRSAQTPRWGSNVRPCATRCRAVCR</sequence>
<reference evidence="1 2" key="1">
    <citation type="submission" date="2018-10" db="EMBL/GenBank/DDBJ databases">
        <title>Parasedimentitalea marina sp. nov., a psychrophilic bacterium isolated from deep seawater of the New Britain Trench.</title>
        <authorList>
            <person name="Cao J."/>
        </authorList>
    </citation>
    <scope>NUCLEOTIDE SEQUENCE [LARGE SCALE GENOMIC DNA]</scope>
    <source>
        <strain evidence="1 2">W43</strain>
        <plasmid evidence="1 2">pW43A</plasmid>
    </source>
</reference>
<dbReference type="RefSeq" id="WP_127751137.1">
    <property type="nucleotide sequence ID" value="NZ_CP033220.1"/>
</dbReference>
<protein>
    <submittedName>
        <fullName evidence="1">Uncharacterized protein</fullName>
    </submittedName>
</protein>
<dbReference type="EMBL" id="CP033220">
    <property type="protein sequence ID" value="AZV80625.1"/>
    <property type="molecule type" value="Genomic_DNA"/>
</dbReference>
<evidence type="ECO:0000313" key="2">
    <source>
        <dbReference type="Proteomes" id="UP000283063"/>
    </source>
</evidence>
<organism evidence="1 2">
    <name type="scientific">Parasedimentitalea marina</name>
    <dbReference type="NCBI Taxonomy" id="2483033"/>
    <lineage>
        <taxon>Bacteria</taxon>
        <taxon>Pseudomonadati</taxon>
        <taxon>Pseudomonadota</taxon>
        <taxon>Alphaproteobacteria</taxon>
        <taxon>Rhodobacterales</taxon>
        <taxon>Paracoccaceae</taxon>
        <taxon>Parasedimentitalea</taxon>
    </lineage>
</organism>
<evidence type="ECO:0000313" key="1">
    <source>
        <dbReference type="EMBL" id="AZV80625.1"/>
    </source>
</evidence>
<gene>
    <name evidence="1" type="ORF">EBB79_21920</name>
</gene>
<keyword evidence="2" id="KW-1185">Reference proteome</keyword>
<name>A0A3T0N9I4_9RHOB</name>
<keyword evidence="1" id="KW-0614">Plasmid</keyword>
<proteinExistence type="predicted"/>
<geneLocation type="plasmid" evidence="1 2">
    <name>pW43A</name>
</geneLocation>
<dbReference type="Proteomes" id="UP000283063">
    <property type="component" value="Plasmid pW43A"/>
</dbReference>